<dbReference type="AlphaFoldDB" id="A0A0E3LAQ4"/>
<dbReference type="PATRIC" id="fig|1434119.4.peg.2219"/>
<feature type="domain" description="DUF4143" evidence="2">
    <location>
        <begin position="229"/>
        <end position="362"/>
    </location>
</feature>
<dbReference type="SUPFAM" id="SSF52540">
    <property type="entry name" value="P-loop containing nucleoside triphosphate hydrolases"/>
    <property type="match status" value="1"/>
</dbReference>
<dbReference type="Pfam" id="PF13173">
    <property type="entry name" value="AAA_14"/>
    <property type="match status" value="1"/>
</dbReference>
<dbReference type="InterPro" id="IPR041682">
    <property type="entry name" value="AAA_14"/>
</dbReference>
<protein>
    <recommendedName>
        <fullName evidence="5">AAA+ ATPase domain-containing protein</fullName>
    </recommendedName>
</protein>
<feature type="domain" description="AAA" evidence="1">
    <location>
        <begin position="37"/>
        <end position="169"/>
    </location>
</feature>
<reference evidence="3 4" key="1">
    <citation type="submission" date="2014-07" db="EMBL/GenBank/DDBJ databases">
        <title>Methanogenic archaea and the global carbon cycle.</title>
        <authorList>
            <person name="Henriksen J.R."/>
            <person name="Luke J."/>
            <person name="Reinhart S."/>
            <person name="Benedict M.N."/>
            <person name="Youngblut N.D."/>
            <person name="Metcalf M.E."/>
            <person name="Whitaker R.J."/>
            <person name="Metcalf W.W."/>
        </authorList>
    </citation>
    <scope>NUCLEOTIDE SEQUENCE [LARGE SCALE GENOMIC DNA]</scope>
    <source>
        <strain evidence="3 4">HI350</strain>
    </source>
</reference>
<dbReference type="PANTHER" id="PTHR33295">
    <property type="entry name" value="ATPASE"/>
    <property type="match status" value="1"/>
</dbReference>
<dbReference type="Pfam" id="PF13635">
    <property type="entry name" value="DUF4143"/>
    <property type="match status" value="1"/>
</dbReference>
<accession>A0A0E3LAQ4</accession>
<dbReference type="RefSeq" id="WP_148705285.1">
    <property type="nucleotide sequence ID" value="NZ_CP009507.1"/>
</dbReference>
<dbReference type="Gene3D" id="3.40.50.300">
    <property type="entry name" value="P-loop containing nucleotide triphosphate hydrolases"/>
    <property type="match status" value="1"/>
</dbReference>
<name>A0A0E3LAQ4_9EURY</name>
<dbReference type="InterPro" id="IPR027417">
    <property type="entry name" value="P-loop_NTPase"/>
</dbReference>
<dbReference type="GeneID" id="41605773"/>
<proteinExistence type="predicted"/>
<evidence type="ECO:0000313" key="4">
    <source>
        <dbReference type="Proteomes" id="UP000033092"/>
    </source>
</evidence>
<dbReference type="Proteomes" id="UP000033092">
    <property type="component" value="Chromosome"/>
</dbReference>
<dbReference type="HOGENOM" id="CLU_041527_0_0_2"/>
<gene>
    <name evidence="3" type="ORF">MSSIH_1736</name>
</gene>
<evidence type="ECO:0008006" key="5">
    <source>
        <dbReference type="Google" id="ProtNLM"/>
    </source>
</evidence>
<dbReference type="PANTHER" id="PTHR33295:SF8">
    <property type="entry name" value="AAA+ ATPASE DOMAIN-CONTAINING PROTEIN"/>
    <property type="match status" value="1"/>
</dbReference>
<dbReference type="CDD" id="cd00267">
    <property type="entry name" value="ABC_ATPase"/>
    <property type="match status" value="1"/>
</dbReference>
<dbReference type="InterPro" id="IPR025420">
    <property type="entry name" value="DUF4143"/>
</dbReference>
<evidence type="ECO:0000313" key="3">
    <source>
        <dbReference type="EMBL" id="AKB32426.1"/>
    </source>
</evidence>
<evidence type="ECO:0000259" key="2">
    <source>
        <dbReference type="Pfam" id="PF13635"/>
    </source>
</evidence>
<evidence type="ECO:0000259" key="1">
    <source>
        <dbReference type="Pfam" id="PF13173"/>
    </source>
</evidence>
<organism evidence="3 4">
    <name type="scientific">Methanosarcina siciliae HI350</name>
    <dbReference type="NCBI Taxonomy" id="1434119"/>
    <lineage>
        <taxon>Archaea</taxon>
        <taxon>Methanobacteriati</taxon>
        <taxon>Methanobacteriota</taxon>
        <taxon>Stenosarchaea group</taxon>
        <taxon>Methanomicrobia</taxon>
        <taxon>Methanosarcinales</taxon>
        <taxon>Methanosarcinaceae</taxon>
        <taxon>Methanosarcina</taxon>
    </lineage>
</organism>
<sequence>MEKSQLRQVIIDQQISFRKREELVFRDIDLEGYLRGNEIVIISGIRRCGKSSLLKLIAGELEGVKFYVDFDDIRLSDFEVGNYQDLQDLVIELYGKEMEKSGTGQIYYFFDEIQNVPFWERWLNNLYKEGKKVFSTGSNSQLLSSEISTFLTGRNKVLRLFPFSLKEFLRLKEIEITGEEIEANLLTSSGKAEIFSYFLEYFEGGGFPLVLKSGDLELSRGYFEDILNKDVLVRYNIREGRALKDLALFLLSNVGKAYSYPTLRNITGIKSLSTIKNYIDYFQNVFLLYQLPRFDYSLKKQKVSSSKIYTIDNSFLKTVAFNFSENKGQRLENLVFVELLRREKELYYHSEKKECDFVLREGLRVSEAIQVSVNLNNPETKKREIEGLKEAMEAYKLDSGLILTLEEEGTLDAGGREIVVKPVWKWFLE</sequence>
<dbReference type="EMBL" id="CP009507">
    <property type="protein sequence ID" value="AKB32426.1"/>
    <property type="molecule type" value="Genomic_DNA"/>
</dbReference>
<dbReference type="KEGG" id="msz:MSSIH_1736"/>